<evidence type="ECO:0000313" key="2">
    <source>
        <dbReference type="Proteomes" id="UP000005835"/>
    </source>
</evidence>
<keyword evidence="2" id="KW-1185">Reference proteome</keyword>
<proteinExistence type="predicted"/>
<accession>K1JUP9</accession>
<reference evidence="1 2" key="1">
    <citation type="submission" date="2012-05" db="EMBL/GenBank/DDBJ databases">
        <title>The Genome Sequence of Sutterella wadsworthensis 2_1_59BFAA.</title>
        <authorList>
            <consortium name="The Broad Institute Genome Sequencing Platform"/>
            <person name="Earl A."/>
            <person name="Ward D."/>
            <person name="Feldgarden M."/>
            <person name="Gevers D."/>
            <person name="Daigneault M."/>
            <person name="Strauss J."/>
            <person name="Allen-Vercoe E."/>
            <person name="Walker B."/>
            <person name="Young S.K."/>
            <person name="Zeng Q."/>
            <person name="Gargeya S."/>
            <person name="Fitzgerald M."/>
            <person name="Haas B."/>
            <person name="Abouelleil A."/>
            <person name="Alvarado L."/>
            <person name="Arachchi H.M."/>
            <person name="Berlin A.M."/>
            <person name="Chapman S.B."/>
            <person name="Goldberg J."/>
            <person name="Griggs A."/>
            <person name="Gujja S."/>
            <person name="Hansen M."/>
            <person name="Howarth C."/>
            <person name="Imamovic A."/>
            <person name="Larimer J."/>
            <person name="McCowen C."/>
            <person name="Montmayeur A."/>
            <person name="Murphy C."/>
            <person name="Neiman D."/>
            <person name="Pearson M."/>
            <person name="Priest M."/>
            <person name="Roberts A."/>
            <person name="Saif S."/>
            <person name="Shea T."/>
            <person name="Sisk P."/>
            <person name="Sykes S."/>
            <person name="Wortman J."/>
            <person name="Nusbaum C."/>
            <person name="Birren B."/>
        </authorList>
    </citation>
    <scope>NUCLEOTIDE SEQUENCE [LARGE SCALE GENOMIC DNA]</scope>
    <source>
        <strain evidence="1 2">2_1_59BFAA</strain>
    </source>
</reference>
<dbReference type="EMBL" id="ADMG01000024">
    <property type="protein sequence ID" value="EKB31457.1"/>
    <property type="molecule type" value="Genomic_DNA"/>
</dbReference>
<organism evidence="1 2">
    <name type="scientific">Sutterella wadsworthensis 2_1_59BFAA</name>
    <dbReference type="NCBI Taxonomy" id="742823"/>
    <lineage>
        <taxon>Bacteria</taxon>
        <taxon>Pseudomonadati</taxon>
        <taxon>Pseudomonadota</taxon>
        <taxon>Betaproteobacteria</taxon>
        <taxon>Burkholderiales</taxon>
        <taxon>Sutterellaceae</taxon>
        <taxon>Sutterella</taxon>
    </lineage>
</organism>
<gene>
    <name evidence="1" type="ORF">HMPREF9465_00935</name>
</gene>
<dbReference type="PATRIC" id="fig|742823.3.peg.929"/>
<name>K1JUP9_9BURK</name>
<dbReference type="HOGENOM" id="CLU_043260_0_0_4"/>
<dbReference type="InterPro" id="IPR021808">
    <property type="entry name" value="DUF3383"/>
</dbReference>
<dbReference type="OrthoDB" id="7494486at2"/>
<protein>
    <recommendedName>
        <fullName evidence="3">Tail sheath protein subtilisin-like domain-containing protein</fullName>
    </recommendedName>
</protein>
<sequence length="500" mass="53098">MSLPASRIVAVSPRVISGGGSDLETNGLLLTKNTVLPAGTPAVAFSSTSDVSAMFGAEAEETAFAQQYFGGVQNQQSAPKSLVIARRVTEADGAWIRGGELSVTLEALKKITDGSFKISVGGQEKKAASIDLSSATSLSDAATIIATAISDVKGTYDSNLNAFTFTTDTKGKAATIGYASKSDSGTDLSEMLGLTQAAGAVVSQGVDAMTEAANMEAVCAVTRNWVGFTTLWEAELEEIEALAAWADIYDDFVYFPWSSDKNLESTLTASNGALAKIVDKYDVVVPIYFPTWGLSAMAMACGASIAWNRTQGMKTWFAKYASGLSPNVLEESVANALESNRINFIGQYATRNDQFQFFNRGTLSSDFYGFVDVLYGSIYLRSAIQTSCMSGFKNVNRVPYNAAGEALIRAWCQDPINRCINNGVIDAGLALNESQKSQIMQETGDDGEDVIQAITSKGYWLGITLPDAAGRANREAPSVTIFYAYAGSVQALSAEVIAVI</sequence>
<dbReference type="STRING" id="742823.HMPREF9465_00935"/>
<dbReference type="eggNOG" id="ENOG502Z9DB">
    <property type="taxonomic scope" value="Bacteria"/>
</dbReference>
<comment type="caution">
    <text evidence="1">The sequence shown here is derived from an EMBL/GenBank/DDBJ whole genome shotgun (WGS) entry which is preliminary data.</text>
</comment>
<evidence type="ECO:0000313" key="1">
    <source>
        <dbReference type="EMBL" id="EKB31457.1"/>
    </source>
</evidence>
<dbReference type="AlphaFoldDB" id="K1JUP9"/>
<dbReference type="Proteomes" id="UP000005835">
    <property type="component" value="Unassembled WGS sequence"/>
</dbReference>
<dbReference type="Pfam" id="PF11863">
    <property type="entry name" value="DUF3383"/>
    <property type="match status" value="1"/>
</dbReference>
<dbReference type="RefSeq" id="WP_005434626.1">
    <property type="nucleotide sequence ID" value="NZ_JH815515.1"/>
</dbReference>
<evidence type="ECO:0008006" key="3">
    <source>
        <dbReference type="Google" id="ProtNLM"/>
    </source>
</evidence>